<dbReference type="AlphaFoldDB" id="G9ZC82"/>
<protein>
    <submittedName>
        <fullName evidence="1">Uncharacterized protein</fullName>
    </submittedName>
</protein>
<gene>
    <name evidence="1" type="ORF">HMPREF9080_00364</name>
</gene>
<dbReference type="EMBL" id="AGCM01000020">
    <property type="protein sequence ID" value="EHM55855.1"/>
    <property type="molecule type" value="Genomic_DNA"/>
</dbReference>
<reference evidence="1 2" key="1">
    <citation type="submission" date="2011-08" db="EMBL/GenBank/DDBJ databases">
        <authorList>
            <person name="Weinstock G."/>
            <person name="Sodergren E."/>
            <person name="Clifton S."/>
            <person name="Fulton L."/>
            <person name="Fulton B."/>
            <person name="Courtney L."/>
            <person name="Fronick C."/>
            <person name="Harrison M."/>
            <person name="Strong C."/>
            <person name="Farmer C."/>
            <person name="Delahaunty K."/>
            <person name="Markovic C."/>
            <person name="Hall O."/>
            <person name="Minx P."/>
            <person name="Tomlinson C."/>
            <person name="Mitreva M."/>
            <person name="Hou S."/>
            <person name="Chen J."/>
            <person name="Wollam A."/>
            <person name="Pepin K.H."/>
            <person name="Johnson M."/>
            <person name="Bhonagiri V."/>
            <person name="Zhang X."/>
            <person name="Suruliraj S."/>
            <person name="Warren W."/>
            <person name="Chinwalla A."/>
            <person name="Mardis E.R."/>
            <person name="Wilson R.K."/>
        </authorList>
    </citation>
    <scope>NUCLEOTIDE SEQUENCE [LARGE SCALE GENOMIC DNA]</scope>
    <source>
        <strain evidence="1 2">F0432</strain>
    </source>
</reference>
<evidence type="ECO:0000313" key="1">
    <source>
        <dbReference type="EMBL" id="EHM55855.1"/>
    </source>
</evidence>
<proteinExistence type="predicted"/>
<name>G9ZC82_9GAMM</name>
<dbReference type="STRING" id="797473.HMPREF9080_00364"/>
<organism evidence="1 2">
    <name type="scientific">Cardiobacterium valvarum F0432</name>
    <dbReference type="NCBI Taxonomy" id="797473"/>
    <lineage>
        <taxon>Bacteria</taxon>
        <taxon>Pseudomonadati</taxon>
        <taxon>Pseudomonadota</taxon>
        <taxon>Gammaproteobacteria</taxon>
        <taxon>Cardiobacteriales</taxon>
        <taxon>Cardiobacteriaceae</taxon>
        <taxon>Cardiobacterium</taxon>
    </lineage>
</organism>
<evidence type="ECO:0000313" key="2">
    <source>
        <dbReference type="Proteomes" id="UP000004750"/>
    </source>
</evidence>
<dbReference type="Proteomes" id="UP000004750">
    <property type="component" value="Unassembled WGS sequence"/>
</dbReference>
<dbReference type="HOGENOM" id="CLU_3286778_0_0_6"/>
<sequence>MLFKTAPSGVNADFSHRAGFRPPQRILQFSRWRAETRPTV</sequence>
<comment type="caution">
    <text evidence="1">The sequence shown here is derived from an EMBL/GenBank/DDBJ whole genome shotgun (WGS) entry which is preliminary data.</text>
</comment>
<accession>G9ZC82</accession>